<evidence type="ECO:0000313" key="3">
    <source>
        <dbReference type="Proteomes" id="UP000637578"/>
    </source>
</evidence>
<proteinExistence type="predicted"/>
<feature type="region of interest" description="Disordered" evidence="1">
    <location>
        <begin position="1"/>
        <end position="29"/>
    </location>
</feature>
<evidence type="ECO:0000313" key="2">
    <source>
        <dbReference type="EMBL" id="GGM64240.1"/>
    </source>
</evidence>
<evidence type="ECO:0000256" key="1">
    <source>
        <dbReference type="SAM" id="MobiDB-lite"/>
    </source>
</evidence>
<gene>
    <name evidence="2" type="ORF">GCM10012275_38490</name>
</gene>
<reference evidence="2" key="1">
    <citation type="journal article" date="2014" name="Int. J. Syst. Evol. Microbiol.">
        <title>Complete genome sequence of Corynebacterium casei LMG S-19264T (=DSM 44701T), isolated from a smear-ripened cheese.</title>
        <authorList>
            <consortium name="US DOE Joint Genome Institute (JGI-PGF)"/>
            <person name="Walter F."/>
            <person name="Albersmeier A."/>
            <person name="Kalinowski J."/>
            <person name="Ruckert C."/>
        </authorList>
    </citation>
    <scope>NUCLEOTIDE SEQUENCE</scope>
    <source>
        <strain evidence="2">CGMCC 4.5737</strain>
    </source>
</reference>
<comment type="caution">
    <text evidence="2">The sequence shown here is derived from an EMBL/GenBank/DDBJ whole genome shotgun (WGS) entry which is preliminary data.</text>
</comment>
<organism evidence="2 3">
    <name type="scientific">Longimycelium tulufanense</name>
    <dbReference type="NCBI Taxonomy" id="907463"/>
    <lineage>
        <taxon>Bacteria</taxon>
        <taxon>Bacillati</taxon>
        <taxon>Actinomycetota</taxon>
        <taxon>Actinomycetes</taxon>
        <taxon>Pseudonocardiales</taxon>
        <taxon>Pseudonocardiaceae</taxon>
        <taxon>Longimycelium</taxon>
    </lineage>
</organism>
<dbReference type="AlphaFoldDB" id="A0A8J3CHY6"/>
<protein>
    <submittedName>
        <fullName evidence="2">Uncharacterized protein</fullName>
    </submittedName>
</protein>
<accession>A0A8J3CHY6</accession>
<reference evidence="2" key="2">
    <citation type="submission" date="2020-09" db="EMBL/GenBank/DDBJ databases">
        <authorList>
            <person name="Sun Q."/>
            <person name="Zhou Y."/>
        </authorList>
    </citation>
    <scope>NUCLEOTIDE SEQUENCE</scope>
    <source>
        <strain evidence="2">CGMCC 4.5737</strain>
    </source>
</reference>
<dbReference type="EMBL" id="BMMK01000018">
    <property type="protein sequence ID" value="GGM64240.1"/>
    <property type="molecule type" value="Genomic_DNA"/>
</dbReference>
<dbReference type="Proteomes" id="UP000637578">
    <property type="component" value="Unassembled WGS sequence"/>
</dbReference>
<keyword evidence="3" id="KW-1185">Reference proteome</keyword>
<sequence length="85" mass="9861">MRRDPTGELLDDEDDTPHPSPARPHHCHRGWQQYDVDNPVPCPVCKPNLAHRPLPEPRHPRQDEINRRGIALCRAALRTRTRSHP</sequence>
<dbReference type="RefSeq" id="WP_189059620.1">
    <property type="nucleotide sequence ID" value="NZ_BMMK01000018.1"/>
</dbReference>
<name>A0A8J3CHY6_9PSEU</name>